<comment type="caution">
    <text evidence="2">The sequence shown here is derived from an EMBL/GenBank/DDBJ whole genome shotgun (WGS) entry which is preliminary data.</text>
</comment>
<proteinExistence type="predicted"/>
<dbReference type="Proteomes" id="UP000323011">
    <property type="component" value="Unassembled WGS sequence"/>
</dbReference>
<dbReference type="EMBL" id="VLTN01000009">
    <property type="protein sequence ID" value="KAA0154957.1"/>
    <property type="molecule type" value="Genomic_DNA"/>
</dbReference>
<evidence type="ECO:0000313" key="2">
    <source>
        <dbReference type="EMBL" id="KAA0154957.1"/>
    </source>
</evidence>
<reference evidence="2 3" key="1">
    <citation type="submission" date="2019-07" db="EMBL/GenBank/DDBJ databases">
        <title>Genomes of Cafeteria roenbergensis.</title>
        <authorList>
            <person name="Fischer M.G."/>
            <person name="Hackl T."/>
            <person name="Roman M."/>
        </authorList>
    </citation>
    <scope>NUCLEOTIDE SEQUENCE [LARGE SCALE GENOMIC DNA]</scope>
    <source>
        <strain evidence="2 3">BVI</strain>
    </source>
</reference>
<feature type="region of interest" description="Disordered" evidence="1">
    <location>
        <begin position="430"/>
        <end position="479"/>
    </location>
</feature>
<accession>A0A5A8CQZ3</accession>
<evidence type="ECO:0000256" key="1">
    <source>
        <dbReference type="SAM" id="MobiDB-lite"/>
    </source>
</evidence>
<name>A0A5A8CQZ3_CAFRO</name>
<evidence type="ECO:0000313" key="3">
    <source>
        <dbReference type="Proteomes" id="UP000323011"/>
    </source>
</evidence>
<dbReference type="AlphaFoldDB" id="A0A5A8CQZ3"/>
<dbReference type="SUPFAM" id="SSF48371">
    <property type="entry name" value="ARM repeat"/>
    <property type="match status" value="1"/>
</dbReference>
<feature type="compositionally biased region" description="Low complexity" evidence="1">
    <location>
        <begin position="430"/>
        <end position="470"/>
    </location>
</feature>
<sequence length="479" mass="50857">MGAAGLGVSGAPSTGALCASGVAKVRALRPVEELVRIVRDAAEPQDGDAVEFAVDDMRAWAQNEEHAVEAADAGFLEALFSLMRRSPFREDELIIRTCLRTTLQFCYWGDTAERMRQAGHLALVDGVIAADWEAKDDMITVIRVIENTAKGTLERLAIKRMSLNKRKLTEAKVLRTLQTGLHSPLVAQAALEALAKLAIGSDALSLANADSLEALLPTLSEVQKLHGASVPVMARFSDAVCDWAASQHDGHARTALARAGLLVSSKAYLKSLLDDNLTGTLVQLCLFVLSELCRDHADNRVAFLLGDGPAGAQLLATVTERASGGAFTDGVVVPLALRELVRQRTAVLDGMADAREQEREVLAWRRKHFEAPVVPQPPRGAEAERAAFRAEGLFPDLPLPAWREAIRRRGTAAETESDFFEAAAAAAAASPQQAASARVSAGAAGAPRGGRPAEPRTSAAGQAAQDQPQPCSLAPPVSP</sequence>
<gene>
    <name evidence="2" type="ORF">FNF29_02101</name>
</gene>
<keyword evidence="3" id="KW-1185">Reference proteome</keyword>
<protein>
    <submittedName>
        <fullName evidence="2">Uncharacterized protein</fullName>
    </submittedName>
</protein>
<dbReference type="InterPro" id="IPR016024">
    <property type="entry name" value="ARM-type_fold"/>
</dbReference>
<organism evidence="2 3">
    <name type="scientific">Cafeteria roenbergensis</name>
    <name type="common">Marine flagellate</name>
    <dbReference type="NCBI Taxonomy" id="33653"/>
    <lineage>
        <taxon>Eukaryota</taxon>
        <taxon>Sar</taxon>
        <taxon>Stramenopiles</taxon>
        <taxon>Bigyra</taxon>
        <taxon>Opalozoa</taxon>
        <taxon>Bicosoecida</taxon>
        <taxon>Cafeteriaceae</taxon>
        <taxon>Cafeteria</taxon>
    </lineage>
</organism>